<dbReference type="Proteomes" id="UP000735302">
    <property type="component" value="Unassembled WGS sequence"/>
</dbReference>
<reference evidence="1 2" key="1">
    <citation type="journal article" date="2021" name="Elife">
        <title>Chloroplast acquisition without the gene transfer in kleptoplastic sea slugs, Plakobranchus ocellatus.</title>
        <authorList>
            <person name="Maeda T."/>
            <person name="Takahashi S."/>
            <person name="Yoshida T."/>
            <person name="Shimamura S."/>
            <person name="Takaki Y."/>
            <person name="Nagai Y."/>
            <person name="Toyoda A."/>
            <person name="Suzuki Y."/>
            <person name="Arimoto A."/>
            <person name="Ishii H."/>
            <person name="Satoh N."/>
            <person name="Nishiyama T."/>
            <person name="Hasebe M."/>
            <person name="Maruyama T."/>
            <person name="Minagawa J."/>
            <person name="Obokata J."/>
            <person name="Shigenobu S."/>
        </authorList>
    </citation>
    <scope>NUCLEOTIDE SEQUENCE [LARGE SCALE GENOMIC DNA]</scope>
</reference>
<evidence type="ECO:0000313" key="1">
    <source>
        <dbReference type="EMBL" id="GFO37295.1"/>
    </source>
</evidence>
<organism evidence="1 2">
    <name type="scientific">Plakobranchus ocellatus</name>
    <dbReference type="NCBI Taxonomy" id="259542"/>
    <lineage>
        <taxon>Eukaryota</taxon>
        <taxon>Metazoa</taxon>
        <taxon>Spiralia</taxon>
        <taxon>Lophotrochozoa</taxon>
        <taxon>Mollusca</taxon>
        <taxon>Gastropoda</taxon>
        <taxon>Heterobranchia</taxon>
        <taxon>Euthyneura</taxon>
        <taxon>Panpulmonata</taxon>
        <taxon>Sacoglossa</taxon>
        <taxon>Placobranchoidea</taxon>
        <taxon>Plakobranchidae</taxon>
        <taxon>Plakobranchus</taxon>
    </lineage>
</organism>
<sequence>MNGKPTRISNYQGVTGVSQIRAAVHRLIDKDVTPGVSYHNDLGSCERSKVVFVRNFNPTNYFVTKTTRFH</sequence>
<evidence type="ECO:0000313" key="2">
    <source>
        <dbReference type="Proteomes" id="UP000735302"/>
    </source>
</evidence>
<dbReference type="EMBL" id="BLXT01007185">
    <property type="protein sequence ID" value="GFO37295.1"/>
    <property type="molecule type" value="Genomic_DNA"/>
</dbReference>
<dbReference type="AlphaFoldDB" id="A0AAV4CZP3"/>
<accession>A0AAV4CZP3</accession>
<protein>
    <submittedName>
        <fullName evidence="1">Uncharacterized protein</fullName>
    </submittedName>
</protein>
<proteinExistence type="predicted"/>
<comment type="caution">
    <text evidence="1">The sequence shown here is derived from an EMBL/GenBank/DDBJ whole genome shotgun (WGS) entry which is preliminary data.</text>
</comment>
<gene>
    <name evidence="1" type="ORF">PoB_006380000</name>
</gene>
<name>A0AAV4CZP3_9GAST</name>
<keyword evidence="2" id="KW-1185">Reference proteome</keyword>